<feature type="compositionally biased region" description="Polar residues" evidence="1">
    <location>
        <begin position="101"/>
        <end position="115"/>
    </location>
</feature>
<dbReference type="AlphaFoldDB" id="E4ZI15"/>
<keyword evidence="3" id="KW-1185">Reference proteome</keyword>
<dbReference type="EMBL" id="FP929065">
    <property type="protein sequence ID" value="CBX91158.1"/>
    <property type="molecule type" value="Genomic_DNA"/>
</dbReference>
<dbReference type="Proteomes" id="UP000002668">
    <property type="component" value="Genome"/>
</dbReference>
<dbReference type="VEuPathDB" id="FungiDB:LEMA_P061920.1"/>
<protein>
    <submittedName>
        <fullName evidence="2">Predicted protein</fullName>
    </submittedName>
</protein>
<reference evidence="3" key="1">
    <citation type="journal article" date="2011" name="Nat. Commun.">
        <title>Effector diversification within compartments of the Leptosphaeria maculans genome affected by Repeat-Induced Point mutations.</title>
        <authorList>
            <person name="Rouxel T."/>
            <person name="Grandaubert J."/>
            <person name="Hane J.K."/>
            <person name="Hoede C."/>
            <person name="van de Wouw A.P."/>
            <person name="Couloux A."/>
            <person name="Dominguez V."/>
            <person name="Anthouard V."/>
            <person name="Bally P."/>
            <person name="Bourras S."/>
            <person name="Cozijnsen A.J."/>
            <person name="Ciuffetti L.M."/>
            <person name="Degrave A."/>
            <person name="Dilmaghani A."/>
            <person name="Duret L."/>
            <person name="Fudal I."/>
            <person name="Goodwin S.B."/>
            <person name="Gout L."/>
            <person name="Glaser N."/>
            <person name="Linglin J."/>
            <person name="Kema G.H.J."/>
            <person name="Lapalu N."/>
            <person name="Lawrence C.B."/>
            <person name="May K."/>
            <person name="Meyer M."/>
            <person name="Ollivier B."/>
            <person name="Poulain J."/>
            <person name="Schoch C.L."/>
            <person name="Simon A."/>
            <person name="Spatafora J.W."/>
            <person name="Stachowiak A."/>
            <person name="Turgeon B.G."/>
            <person name="Tyler B.M."/>
            <person name="Vincent D."/>
            <person name="Weissenbach J."/>
            <person name="Amselem J."/>
            <person name="Quesneville H."/>
            <person name="Oliver R.P."/>
            <person name="Wincker P."/>
            <person name="Balesdent M.-H."/>
            <person name="Howlett B.J."/>
        </authorList>
    </citation>
    <scope>NUCLEOTIDE SEQUENCE [LARGE SCALE GENOMIC DNA]</scope>
    <source>
        <strain evidence="3">JN3 / isolate v23.1.3 / race Av1-4-5-6-7-8</strain>
    </source>
</reference>
<evidence type="ECO:0000313" key="2">
    <source>
        <dbReference type="EMBL" id="CBX91158.1"/>
    </source>
</evidence>
<sequence length="139" mass="15178">MNDVTTKVPGYDGAPWLIERVCGQQPIHVDGEMLQPSEMKGPCPTWHKRLPSFESFAAQGGGPGLLPLAMGWLCIPRKCRQWGPNIENWSMCCRQHTTHASIKPTDSVSSPTNGPQPKHTVVSLSPAPVISQPVRIGLM</sequence>
<dbReference type="HOGENOM" id="CLU_1845454_0_0_1"/>
<name>E4ZI15_LEPMJ</name>
<organism evidence="3">
    <name type="scientific">Leptosphaeria maculans (strain JN3 / isolate v23.1.3 / race Av1-4-5-6-7-8)</name>
    <name type="common">Blackleg fungus</name>
    <name type="synonym">Phoma lingam</name>
    <dbReference type="NCBI Taxonomy" id="985895"/>
    <lineage>
        <taxon>Eukaryota</taxon>
        <taxon>Fungi</taxon>
        <taxon>Dikarya</taxon>
        <taxon>Ascomycota</taxon>
        <taxon>Pezizomycotina</taxon>
        <taxon>Dothideomycetes</taxon>
        <taxon>Pleosporomycetidae</taxon>
        <taxon>Pleosporales</taxon>
        <taxon>Pleosporineae</taxon>
        <taxon>Leptosphaeriaceae</taxon>
        <taxon>Plenodomus</taxon>
        <taxon>Plenodomus lingam/Leptosphaeria maculans species complex</taxon>
    </lineage>
</organism>
<evidence type="ECO:0000313" key="3">
    <source>
        <dbReference type="Proteomes" id="UP000002668"/>
    </source>
</evidence>
<dbReference type="InParanoid" id="E4ZI15"/>
<evidence type="ECO:0000256" key="1">
    <source>
        <dbReference type="SAM" id="MobiDB-lite"/>
    </source>
</evidence>
<accession>E4ZI15</accession>
<gene>
    <name evidence="2" type="ORF">LEMA_P061920.1</name>
</gene>
<proteinExistence type="predicted"/>
<feature type="region of interest" description="Disordered" evidence="1">
    <location>
        <begin position="101"/>
        <end position="122"/>
    </location>
</feature>